<dbReference type="SUPFAM" id="SSF53098">
    <property type="entry name" value="Ribonuclease H-like"/>
    <property type="match status" value="1"/>
</dbReference>
<dbReference type="PROSITE" id="PS50293">
    <property type="entry name" value="TPR_REGION"/>
    <property type="match status" value="1"/>
</dbReference>
<evidence type="ECO:0000259" key="4">
    <source>
        <dbReference type="PROSITE" id="PS50994"/>
    </source>
</evidence>
<dbReference type="GO" id="GO:0006401">
    <property type="term" value="P:RNA catabolic process"/>
    <property type="evidence" value="ECO:0007669"/>
    <property type="project" value="InterPro"/>
</dbReference>
<sequence length="1386" mass="156440">MSKVVYNNPFELIYSDLWGPAPFTSTCGYNYYSYKSYLNQHGIQHRVICLHTHHQNGIVERKHRHIVDLGLTLLAQALLSLTFWDHAFTTNVYLINRLPTSSLNFEIPYYKLFGVFLGYSTSLKGYKCLAPDGRIYISKDVIFNELKFPYPDLFPNPSHKSNQPTSIFIPFTVSNILLSLSSQVTNSSTPGSPSLITKSQLTSSSISVHIMEPKSTKAMKIGYDALISNNTWSLNSLPYVLTFRGSEEEGVEHLFQRLQDSSEDASTHFDIGLFLWEKGGEAKEKAAEHFILSAKLNPKSGESFKYLGHYYGGVSLDTQRAIKCYQRAVVLNPDDSESGEALCNLLDQGGKESLAVVVCGEASEMSPRAFWAFRRLGFLQVHQKKWCEAVQSLQHALRGYPTCADLWEALGLAYQRLGRFTAAVKSYGRAIELDGTMVFALVESGNISLTLGSFSKGVEQFRQALEISPQCVPAQYGLALGLLGLAKDCINLGAYQWGASLLEEASGVARESANIFRNISCIWKLHADIQLAYARCYPWIEDVQELESNKEAFNDSIISWRRTRLLAARHARFSYQRALHLSPWQANIYADIAVTSDLITSLDTNYKQDINAWQLEEKMSMGALLLEGDNYEFWLALGCLSDHNALNQHALIRGLQLNVSLAVAWGYLGKLYRKAGEKQLARQMFDRARSIDPGLALPWASMSVESSVREPEPDEAFESCSQAVQIIPLAEFQLGLTKLALLSGHLSSSQVFGAIQQAVQHSPHYPESYNLYGLVCEARNDYKSAVTFYRLARHAINIGSWCIQISHIRDISINLARSLSKAGNAADALQECENLKKEGALDEEGLQVYALSLWQLGENDSALSVAGIVTRILKMPMELFQSSKISLVMSAINAFDEKNRLGFVVSSRQYFLKSHEEIVEMHFLTALSKLVKNESDCCLDIQSGVAHLRKALHMFPNYSLIRNLLGYLLVSSNELNNCHVATRCCKLDHLDLSDQKGLKSASDIHGAGAVACYTTGNSSPKFTFPTCIKQCSNHPGAIRYLQKCFHQKPWNQDACYLLVLNYLQRAREERFPHHLCGILNRLAHVSLSNELYSRTEMSYQYRYFQLLLCASEISLQCGNHMTCITHARKASELELPDNYLFFAHLLLCRVYAMIGDHLSFQKEYISCMDLKTDYHIGWICLKLMECHYELEIDSNAIDLNFEECVKTSGKLWNMWMAVYNLVRGMISLQKRDLVSAEEFIAQACSLEGFESCLFLCHGAICMELVRQFDCSQFLSRAVKSLTKVHEFSLIPLPFVSVLIAQAEGGLGSKERWNRSLGLEWYNWPSEMKPAELYFQMHLLARQSKVDPNAASSMEFSETPQRWVIRAIHINPSCMRYWRVLQKLIET</sequence>
<dbReference type="GO" id="GO:0055087">
    <property type="term" value="C:Ski complex"/>
    <property type="evidence" value="ECO:0007669"/>
    <property type="project" value="InterPro"/>
</dbReference>
<dbReference type="EMBL" id="KQ484141">
    <property type="protein sequence ID" value="KYP37085.1"/>
    <property type="molecule type" value="Genomic_DNA"/>
</dbReference>
<evidence type="ECO:0000256" key="1">
    <source>
        <dbReference type="ARBA" id="ARBA00022737"/>
    </source>
</evidence>
<dbReference type="InterPro" id="IPR019734">
    <property type="entry name" value="TPR_rpt"/>
</dbReference>
<accession>A0A151R3P9</accession>
<organism evidence="5 6">
    <name type="scientific">Cajanus cajan</name>
    <name type="common">Pigeon pea</name>
    <name type="synonym">Cajanus indicus</name>
    <dbReference type="NCBI Taxonomy" id="3821"/>
    <lineage>
        <taxon>Eukaryota</taxon>
        <taxon>Viridiplantae</taxon>
        <taxon>Streptophyta</taxon>
        <taxon>Embryophyta</taxon>
        <taxon>Tracheophyta</taxon>
        <taxon>Spermatophyta</taxon>
        <taxon>Magnoliopsida</taxon>
        <taxon>eudicotyledons</taxon>
        <taxon>Gunneridae</taxon>
        <taxon>Pentapetalae</taxon>
        <taxon>rosids</taxon>
        <taxon>fabids</taxon>
        <taxon>Fabales</taxon>
        <taxon>Fabaceae</taxon>
        <taxon>Papilionoideae</taxon>
        <taxon>50 kb inversion clade</taxon>
        <taxon>NPAAA clade</taxon>
        <taxon>indigoferoid/millettioid clade</taxon>
        <taxon>Phaseoleae</taxon>
        <taxon>Cajanus</taxon>
    </lineage>
</organism>
<feature type="repeat" description="TPR" evidence="3">
    <location>
        <begin position="662"/>
        <end position="695"/>
    </location>
</feature>
<dbReference type="STRING" id="3821.A0A151R3P9"/>
<dbReference type="GO" id="GO:0003676">
    <property type="term" value="F:nucleic acid binding"/>
    <property type="evidence" value="ECO:0007669"/>
    <property type="project" value="InterPro"/>
</dbReference>
<evidence type="ECO:0000256" key="2">
    <source>
        <dbReference type="ARBA" id="ARBA00022803"/>
    </source>
</evidence>
<feature type="domain" description="Integrase catalytic" evidence="4">
    <location>
        <begin position="1"/>
        <end position="116"/>
    </location>
</feature>
<dbReference type="PANTHER" id="PTHR15704">
    <property type="entry name" value="SUPERKILLER 3 PROTEIN-RELATED"/>
    <property type="match status" value="1"/>
</dbReference>
<dbReference type="InterPro" id="IPR011990">
    <property type="entry name" value="TPR-like_helical_dom_sf"/>
</dbReference>
<dbReference type="Pfam" id="PF07719">
    <property type="entry name" value="TPR_2"/>
    <property type="match status" value="1"/>
</dbReference>
<dbReference type="PROSITE" id="PS50994">
    <property type="entry name" value="INTEGRASE"/>
    <property type="match status" value="1"/>
</dbReference>
<dbReference type="InterPro" id="IPR001584">
    <property type="entry name" value="Integrase_cat-core"/>
</dbReference>
<dbReference type="Gene3D" id="3.30.420.10">
    <property type="entry name" value="Ribonuclease H-like superfamily/Ribonuclease H"/>
    <property type="match status" value="1"/>
</dbReference>
<reference evidence="5" key="1">
    <citation type="journal article" date="2012" name="Nat. Biotechnol.">
        <title>Draft genome sequence of pigeonpea (Cajanus cajan), an orphan legume crop of resource-poor farmers.</title>
        <authorList>
            <person name="Varshney R.K."/>
            <person name="Chen W."/>
            <person name="Li Y."/>
            <person name="Bharti A.K."/>
            <person name="Saxena R.K."/>
            <person name="Schlueter J.A."/>
            <person name="Donoghue M.T."/>
            <person name="Azam S."/>
            <person name="Fan G."/>
            <person name="Whaley A.M."/>
            <person name="Farmer A.D."/>
            <person name="Sheridan J."/>
            <person name="Iwata A."/>
            <person name="Tuteja R."/>
            <person name="Penmetsa R.V."/>
            <person name="Wu W."/>
            <person name="Upadhyaya H.D."/>
            <person name="Yang S.P."/>
            <person name="Shah T."/>
            <person name="Saxena K.B."/>
            <person name="Michael T."/>
            <person name="McCombie W.R."/>
            <person name="Yang B."/>
            <person name="Zhang G."/>
            <person name="Yang H."/>
            <person name="Wang J."/>
            <person name="Spillane C."/>
            <person name="Cook D.R."/>
            <person name="May G.D."/>
            <person name="Xu X."/>
            <person name="Jackson S.A."/>
        </authorList>
    </citation>
    <scope>NUCLEOTIDE SEQUENCE [LARGE SCALE GENOMIC DNA]</scope>
</reference>
<evidence type="ECO:0000256" key="3">
    <source>
        <dbReference type="PROSITE-ProRule" id="PRU00339"/>
    </source>
</evidence>
<dbReference type="InterPro" id="IPR036397">
    <property type="entry name" value="RNaseH_sf"/>
</dbReference>
<keyword evidence="1" id="KW-0677">Repeat</keyword>
<dbReference type="InterPro" id="IPR039226">
    <property type="entry name" value="Ski3/TTC37"/>
</dbReference>
<dbReference type="InterPro" id="IPR012337">
    <property type="entry name" value="RNaseH-like_sf"/>
</dbReference>
<dbReference type="SMART" id="SM00028">
    <property type="entry name" value="TPR"/>
    <property type="match status" value="7"/>
</dbReference>
<dbReference type="Gramene" id="C.cajan_39563.t">
    <property type="protein sequence ID" value="C.cajan_39563.t"/>
    <property type="gene ID" value="C.cajan_39563"/>
</dbReference>
<name>A0A151R3P9_CAJCA</name>
<feature type="repeat" description="TPR" evidence="3">
    <location>
        <begin position="438"/>
        <end position="471"/>
    </location>
</feature>
<dbReference type="InterPro" id="IPR013105">
    <property type="entry name" value="TPR_2"/>
</dbReference>
<keyword evidence="6" id="KW-1185">Reference proteome</keyword>
<dbReference type="Proteomes" id="UP000075243">
    <property type="component" value="Unassembled WGS sequence"/>
</dbReference>
<keyword evidence="2 3" id="KW-0802">TPR repeat</keyword>
<dbReference type="GO" id="GO:0015074">
    <property type="term" value="P:DNA integration"/>
    <property type="evidence" value="ECO:0007669"/>
    <property type="project" value="InterPro"/>
</dbReference>
<gene>
    <name evidence="5" type="ORF">KK1_041748</name>
</gene>
<dbReference type="Pfam" id="PF25597">
    <property type="entry name" value="SH3_retrovirus"/>
    <property type="match status" value="1"/>
</dbReference>
<protein>
    <submittedName>
        <fullName evidence="5">Tetratricopeptide repeat protein 37</fullName>
    </submittedName>
</protein>
<dbReference type="OMA" id="CRAYVMQ"/>
<dbReference type="InterPro" id="IPR057670">
    <property type="entry name" value="SH3_retrovirus"/>
</dbReference>
<proteinExistence type="predicted"/>
<dbReference type="Gene3D" id="1.25.40.10">
    <property type="entry name" value="Tetratricopeptide repeat domain"/>
    <property type="match status" value="4"/>
</dbReference>
<dbReference type="SUPFAM" id="SSF48452">
    <property type="entry name" value="TPR-like"/>
    <property type="match status" value="4"/>
</dbReference>
<dbReference type="PROSITE" id="PS50005">
    <property type="entry name" value="TPR"/>
    <property type="match status" value="3"/>
</dbReference>
<evidence type="ECO:0000313" key="6">
    <source>
        <dbReference type="Proteomes" id="UP000075243"/>
    </source>
</evidence>
<feature type="repeat" description="TPR" evidence="3">
    <location>
        <begin position="404"/>
        <end position="437"/>
    </location>
</feature>
<evidence type="ECO:0000313" key="5">
    <source>
        <dbReference type="EMBL" id="KYP37085.1"/>
    </source>
</evidence>
<dbReference type="PANTHER" id="PTHR15704:SF7">
    <property type="entry name" value="SUPERKILLER COMPLEX PROTEIN 3"/>
    <property type="match status" value="1"/>
</dbReference>